<reference evidence="2 3" key="1">
    <citation type="submission" date="2023-07" db="EMBL/GenBank/DDBJ databases">
        <title>Comparative genomics of wheat-associated soil bacteria to identify genetic determinants of phenazine resistance.</title>
        <authorList>
            <person name="Mouncey N."/>
        </authorList>
    </citation>
    <scope>NUCLEOTIDE SEQUENCE [LARGE SCALE GENOMIC DNA]</scope>
    <source>
        <strain evidence="2 3">B2I6</strain>
    </source>
</reference>
<dbReference type="RefSeq" id="WP_307162411.1">
    <property type="nucleotide sequence ID" value="NZ_JAUSWV010000002.1"/>
</dbReference>
<accession>A0ABU0NMH8</accession>
<dbReference type="EMBL" id="JAUSWV010000002">
    <property type="protein sequence ID" value="MDQ0579988.1"/>
    <property type="molecule type" value="Genomic_DNA"/>
</dbReference>
<keyword evidence="3" id="KW-1185">Reference proteome</keyword>
<feature type="compositionally biased region" description="Low complexity" evidence="1">
    <location>
        <begin position="1"/>
        <end position="19"/>
    </location>
</feature>
<name>A0ABU0NMH8_STRRH</name>
<dbReference type="Proteomes" id="UP001230654">
    <property type="component" value="Unassembled WGS sequence"/>
</dbReference>
<evidence type="ECO:0000313" key="2">
    <source>
        <dbReference type="EMBL" id="MDQ0579988.1"/>
    </source>
</evidence>
<sequence>MTTRAPPRTPTRPWTTPAPGLARAATAQDRDAHRPFHAARPAAPGRPVREPGKT</sequence>
<gene>
    <name evidence="2" type="ORF">QF030_002166</name>
</gene>
<organism evidence="2 3">
    <name type="scientific">Streptomyces rishiriensis</name>
    <dbReference type="NCBI Taxonomy" id="68264"/>
    <lineage>
        <taxon>Bacteria</taxon>
        <taxon>Bacillati</taxon>
        <taxon>Actinomycetota</taxon>
        <taxon>Actinomycetes</taxon>
        <taxon>Kitasatosporales</taxon>
        <taxon>Streptomycetaceae</taxon>
        <taxon>Streptomyces</taxon>
    </lineage>
</organism>
<comment type="caution">
    <text evidence="2">The sequence shown here is derived from an EMBL/GenBank/DDBJ whole genome shotgun (WGS) entry which is preliminary data.</text>
</comment>
<evidence type="ECO:0000313" key="3">
    <source>
        <dbReference type="Proteomes" id="UP001230654"/>
    </source>
</evidence>
<evidence type="ECO:0000256" key="1">
    <source>
        <dbReference type="SAM" id="MobiDB-lite"/>
    </source>
</evidence>
<feature type="region of interest" description="Disordered" evidence="1">
    <location>
        <begin position="1"/>
        <end position="54"/>
    </location>
</feature>
<protein>
    <submittedName>
        <fullName evidence="2">Uncharacterized protein</fullName>
    </submittedName>
</protein>
<proteinExistence type="predicted"/>